<organism evidence="2 3">
    <name type="scientific">Plectosphaerella cucumerina</name>
    <dbReference type="NCBI Taxonomy" id="40658"/>
    <lineage>
        <taxon>Eukaryota</taxon>
        <taxon>Fungi</taxon>
        <taxon>Dikarya</taxon>
        <taxon>Ascomycota</taxon>
        <taxon>Pezizomycotina</taxon>
        <taxon>Sordariomycetes</taxon>
        <taxon>Hypocreomycetidae</taxon>
        <taxon>Glomerellales</taxon>
        <taxon>Plectosphaerellaceae</taxon>
        <taxon>Plectosphaerella</taxon>
    </lineage>
</organism>
<keyword evidence="3" id="KW-1185">Reference proteome</keyword>
<name>A0A8K0TA87_9PEZI</name>
<comment type="caution">
    <text evidence="2">The sequence shown here is derived from an EMBL/GenBank/DDBJ whole genome shotgun (WGS) entry which is preliminary data.</text>
</comment>
<dbReference type="PRINTS" id="PR01217">
    <property type="entry name" value="PRICHEXTENSN"/>
</dbReference>
<evidence type="ECO:0000256" key="1">
    <source>
        <dbReference type="SAM" id="MobiDB-lite"/>
    </source>
</evidence>
<feature type="region of interest" description="Disordered" evidence="1">
    <location>
        <begin position="451"/>
        <end position="500"/>
    </location>
</feature>
<feature type="compositionally biased region" description="Low complexity" evidence="1">
    <location>
        <begin position="476"/>
        <end position="488"/>
    </location>
</feature>
<dbReference type="Proteomes" id="UP000813385">
    <property type="component" value="Unassembled WGS sequence"/>
</dbReference>
<gene>
    <name evidence="2" type="ORF">B0T11DRAFT_133281</name>
</gene>
<feature type="region of interest" description="Disordered" evidence="1">
    <location>
        <begin position="79"/>
        <end position="307"/>
    </location>
</feature>
<evidence type="ECO:0000313" key="3">
    <source>
        <dbReference type="Proteomes" id="UP000813385"/>
    </source>
</evidence>
<protein>
    <submittedName>
        <fullName evidence="2">Uncharacterized protein</fullName>
    </submittedName>
</protein>
<evidence type="ECO:0000313" key="2">
    <source>
        <dbReference type="EMBL" id="KAH7349627.1"/>
    </source>
</evidence>
<sequence length="650" mass="70117">MASVVEARSLASINALAANPPQYPVNPAEEKQEPLTLYISRVPGTRDVILSTSKPQLKNVTAHDVANSLYYIHLELPGEKQAPSPVSRGLESPRSSFESGHSENRIKRKPLPVGAGTRLQPSTSPTRAPPPPPAPAGAQPLTPPPAYDDLPQPLPRPQSQSQSHPLPQVPQQLPPPPPPHDPQTLPAHTAPETQRWTGDGRTWYSVEDGPDMTPARQQPRPSAPTDQRDPAAATQRFGTASSPTRDAPLPPLPTRPSEREPPAPQLPPRPSYSNGSPPSGPPRQTRAERPTQAQSRPRSRSPSPIKYHNTAAVPYVLHIIRRDANTGHQWNVGSISSSQLEHALDEDYAYTSFDPAGLATSDARRKSTSPQPEINVLLETSGYAKFRGMPSRRSVDDATRRALGNAAGATSQTSLGDAAPIRHGEAGFSRRVVMTYTKSFTSNLREKFAATTLKPEDIRPGPPSSHRHTRQLSNVSATSADSAASASDDGTRPIVTQPGHGLRPKGYMFLSPWDGACHFRTGNGGRSLKMRHTLPSAGPGHTPPSAIASELRFNLPGHELFHKGKDEAMARKAELSGHLGKLIRGERSASVSADDWADDAQLGKEKAGGGNRGKRAKLGKLIIYPEGMKMLDLCVATNMGVWWGAYEKTF</sequence>
<dbReference type="AlphaFoldDB" id="A0A8K0TA87"/>
<feature type="compositionally biased region" description="Pro residues" evidence="1">
    <location>
        <begin position="127"/>
        <end position="156"/>
    </location>
</feature>
<proteinExistence type="predicted"/>
<feature type="compositionally biased region" description="Pro residues" evidence="1">
    <location>
        <begin position="172"/>
        <end position="181"/>
    </location>
</feature>
<reference evidence="2" key="1">
    <citation type="journal article" date="2021" name="Nat. Commun.">
        <title>Genetic determinants of endophytism in the Arabidopsis root mycobiome.</title>
        <authorList>
            <person name="Mesny F."/>
            <person name="Miyauchi S."/>
            <person name="Thiergart T."/>
            <person name="Pickel B."/>
            <person name="Atanasova L."/>
            <person name="Karlsson M."/>
            <person name="Huettel B."/>
            <person name="Barry K.W."/>
            <person name="Haridas S."/>
            <person name="Chen C."/>
            <person name="Bauer D."/>
            <person name="Andreopoulos W."/>
            <person name="Pangilinan J."/>
            <person name="LaButti K."/>
            <person name="Riley R."/>
            <person name="Lipzen A."/>
            <person name="Clum A."/>
            <person name="Drula E."/>
            <person name="Henrissat B."/>
            <person name="Kohler A."/>
            <person name="Grigoriev I.V."/>
            <person name="Martin F.M."/>
            <person name="Hacquard S."/>
        </authorList>
    </citation>
    <scope>NUCLEOTIDE SEQUENCE</scope>
    <source>
        <strain evidence="2">MPI-CAGE-AT-0016</strain>
    </source>
</reference>
<dbReference type="EMBL" id="JAGPXD010000006">
    <property type="protein sequence ID" value="KAH7349627.1"/>
    <property type="molecule type" value="Genomic_DNA"/>
</dbReference>
<feature type="compositionally biased region" description="Low complexity" evidence="1">
    <location>
        <begin position="157"/>
        <end position="171"/>
    </location>
</feature>
<dbReference type="OrthoDB" id="5426191at2759"/>
<accession>A0A8K0TA87</accession>